<proteinExistence type="predicted"/>
<organism evidence="1 2">
    <name type="scientific">Candidatus Accumulibacter phosphatis</name>
    <dbReference type="NCBI Taxonomy" id="327160"/>
    <lineage>
        <taxon>Bacteria</taxon>
        <taxon>Pseudomonadati</taxon>
        <taxon>Pseudomonadota</taxon>
        <taxon>Betaproteobacteria</taxon>
        <taxon>Candidatus Accumulibacter</taxon>
    </lineage>
</organism>
<name>A0A5S4EIC3_9PROT</name>
<comment type="caution">
    <text evidence="1">The sequence shown here is derived from an EMBL/GenBank/DDBJ whole genome shotgun (WGS) entry which is preliminary data.</text>
</comment>
<reference evidence="1 2" key="1">
    <citation type="submission" date="2019-04" db="EMBL/GenBank/DDBJ databases">
        <title>A novel phosphate-accumulating bacterium identified in bioreactor for phosphate removal from wastewater.</title>
        <authorList>
            <person name="Kotlyarov R.Y."/>
            <person name="Beletsky A.V."/>
            <person name="Kallistova A.Y."/>
            <person name="Dorofeev A.G."/>
            <person name="Nikolaev Y.Y."/>
            <person name="Pimenov N.V."/>
            <person name="Ravin N.V."/>
            <person name="Mardanov A.V."/>
        </authorList>
    </citation>
    <scope>NUCLEOTIDE SEQUENCE [LARGE SCALE GENOMIC DNA]</scope>
    <source>
        <strain evidence="1 2">Bin19</strain>
    </source>
</reference>
<sequence length="40" mass="4195">MISNGIPMESLFAFPAELTPESVVGRAIPATSPTFDPMTA</sequence>
<gene>
    <name evidence="1" type="ORF">ACCUM_2061</name>
</gene>
<accession>A0A5S4EIC3</accession>
<dbReference type="AlphaFoldDB" id="A0A5S4EIC3"/>
<keyword evidence="2" id="KW-1185">Reference proteome</keyword>
<dbReference type="EMBL" id="SWAD01000126">
    <property type="protein sequence ID" value="TMQ75041.1"/>
    <property type="molecule type" value="Genomic_DNA"/>
</dbReference>
<evidence type="ECO:0000313" key="2">
    <source>
        <dbReference type="Proteomes" id="UP000306324"/>
    </source>
</evidence>
<evidence type="ECO:0000313" key="1">
    <source>
        <dbReference type="EMBL" id="TMQ75041.1"/>
    </source>
</evidence>
<protein>
    <submittedName>
        <fullName evidence="1">Uncharacterized protein</fullName>
    </submittedName>
</protein>
<dbReference type="Proteomes" id="UP000306324">
    <property type="component" value="Unassembled WGS sequence"/>
</dbReference>